<evidence type="ECO:0000313" key="3">
    <source>
        <dbReference type="EMBL" id="KAK1753947.1"/>
    </source>
</evidence>
<dbReference type="PANTHER" id="PTHR47190:SF1">
    <property type="entry name" value="GLUCOSE-METHANOL-CHOLINE OXIDOREDUCTASE N-TERMINAL DOMAIN-CONTAINING PROTEIN"/>
    <property type="match status" value="1"/>
</dbReference>
<feature type="chain" id="PRO_5042587621" description="LysM domain-containing protein" evidence="1">
    <location>
        <begin position="20"/>
        <end position="312"/>
    </location>
</feature>
<dbReference type="InterPro" id="IPR053208">
    <property type="entry name" value="GMC_Oxidoreductase_CD"/>
</dbReference>
<dbReference type="SMART" id="SM00257">
    <property type="entry name" value="LysM"/>
    <property type="match status" value="1"/>
</dbReference>
<comment type="caution">
    <text evidence="3">The sequence shown here is derived from an EMBL/GenBank/DDBJ whole genome shotgun (WGS) entry which is preliminary data.</text>
</comment>
<dbReference type="InterPro" id="IPR036779">
    <property type="entry name" value="LysM_dom_sf"/>
</dbReference>
<dbReference type="SUPFAM" id="SSF49344">
    <property type="entry name" value="CBD9-like"/>
    <property type="match status" value="1"/>
</dbReference>
<reference evidence="3" key="1">
    <citation type="submission" date="2023-06" db="EMBL/GenBank/DDBJ databases">
        <title>Genome-scale phylogeny and comparative genomics of the fungal order Sordariales.</title>
        <authorList>
            <consortium name="Lawrence Berkeley National Laboratory"/>
            <person name="Hensen N."/>
            <person name="Bonometti L."/>
            <person name="Westerberg I."/>
            <person name="Brannstrom I.O."/>
            <person name="Guillou S."/>
            <person name="Cros-Aarteil S."/>
            <person name="Calhoun S."/>
            <person name="Haridas S."/>
            <person name="Kuo A."/>
            <person name="Mondo S."/>
            <person name="Pangilinan J."/>
            <person name="Riley R."/>
            <person name="Labutti K."/>
            <person name="Andreopoulos B."/>
            <person name="Lipzen A."/>
            <person name="Chen C."/>
            <person name="Yanf M."/>
            <person name="Daum C."/>
            <person name="Ng V."/>
            <person name="Clum A."/>
            <person name="Steindorff A."/>
            <person name="Ohm R."/>
            <person name="Martin F."/>
            <person name="Silar P."/>
            <person name="Natvig D."/>
            <person name="Lalanne C."/>
            <person name="Gautier V."/>
            <person name="Ament-Velasquez S.L."/>
            <person name="Kruys A."/>
            <person name="Hutchinson M.I."/>
            <person name="Powell A.J."/>
            <person name="Barry K."/>
            <person name="Miller A.N."/>
            <person name="Grigoriev I.V."/>
            <person name="Debuchy R."/>
            <person name="Gladieux P."/>
            <person name="Thoren M.H."/>
            <person name="Johannesson H."/>
        </authorList>
    </citation>
    <scope>NUCLEOTIDE SEQUENCE</scope>
    <source>
        <strain evidence="3">PSN4</strain>
    </source>
</reference>
<feature type="signal peptide" evidence="1">
    <location>
        <begin position="1"/>
        <end position="19"/>
    </location>
</feature>
<keyword evidence="1" id="KW-0732">Signal</keyword>
<dbReference type="Gene3D" id="2.60.40.1210">
    <property type="entry name" value="Cellobiose dehydrogenase, cytochrome domain"/>
    <property type="match status" value="1"/>
</dbReference>
<protein>
    <recommendedName>
        <fullName evidence="2">LysM domain-containing protein</fullName>
    </recommendedName>
</protein>
<dbReference type="Pfam" id="PF16010">
    <property type="entry name" value="CDH-cyt"/>
    <property type="match status" value="1"/>
</dbReference>
<keyword evidence="4" id="KW-1185">Reference proteome</keyword>
<evidence type="ECO:0000313" key="4">
    <source>
        <dbReference type="Proteomes" id="UP001239445"/>
    </source>
</evidence>
<dbReference type="InterPro" id="IPR018392">
    <property type="entry name" value="LysM"/>
</dbReference>
<dbReference type="SUPFAM" id="SSF54106">
    <property type="entry name" value="LysM domain"/>
    <property type="match status" value="1"/>
</dbReference>
<dbReference type="AlphaFoldDB" id="A0AAJ0B9G8"/>
<dbReference type="EMBL" id="MU839836">
    <property type="protein sequence ID" value="KAK1753947.1"/>
    <property type="molecule type" value="Genomic_DNA"/>
</dbReference>
<dbReference type="PANTHER" id="PTHR47190">
    <property type="entry name" value="DEHYDROGENASE, PUTATIVE-RELATED"/>
    <property type="match status" value="1"/>
</dbReference>
<dbReference type="Gene3D" id="3.10.350.10">
    <property type="entry name" value="LysM domain"/>
    <property type="match status" value="1"/>
</dbReference>
<evidence type="ECO:0000256" key="1">
    <source>
        <dbReference type="SAM" id="SignalP"/>
    </source>
</evidence>
<dbReference type="Pfam" id="PF01476">
    <property type="entry name" value="LysM"/>
    <property type="match status" value="1"/>
</dbReference>
<dbReference type="CDD" id="cd00118">
    <property type="entry name" value="LysM"/>
    <property type="match status" value="1"/>
</dbReference>
<accession>A0AAJ0B9G8</accession>
<name>A0AAJ0B9G8_9PEZI</name>
<dbReference type="InterPro" id="IPR015920">
    <property type="entry name" value="Cellobiose_DH-like_cyt"/>
</dbReference>
<sequence length="312" mass="31885">MRFTKAIIAAASLLATSLAQDEGIPYTDPASGIVFNTWTQPDLTFGLALPPTALTTDATEFLGLLTCKSPTPSTGWCGLSLGGSMVNNLLLLAYPSDSHVLTSLRWATTYGPPVPYTNPSAKISHISSTVNSTHYSVIFRCVGCLSWSQGGESGTAPTTPGFLVLGWAYATASPGNPGCAGSSTVRRHDSQGVFGAVFNSAVARAEYSVWAARATTNTPQGGCGGDGDGGVTTSVVTLPSRPTATATATASIGFGNGNGNGGCAKTYTVVAGDYCYLIATSNGLSLDQLLGINPGLVCNPLQIGTVVCLRRG</sequence>
<gene>
    <name evidence="3" type="ORF">QBC47DRAFT_429380</name>
</gene>
<organism evidence="3 4">
    <name type="scientific">Echria macrotheca</name>
    <dbReference type="NCBI Taxonomy" id="438768"/>
    <lineage>
        <taxon>Eukaryota</taxon>
        <taxon>Fungi</taxon>
        <taxon>Dikarya</taxon>
        <taxon>Ascomycota</taxon>
        <taxon>Pezizomycotina</taxon>
        <taxon>Sordariomycetes</taxon>
        <taxon>Sordariomycetidae</taxon>
        <taxon>Sordariales</taxon>
        <taxon>Schizotheciaceae</taxon>
        <taxon>Echria</taxon>
    </lineage>
</organism>
<feature type="domain" description="LysM" evidence="2">
    <location>
        <begin position="265"/>
        <end position="309"/>
    </location>
</feature>
<dbReference type="FunFam" id="2.60.40.1210:FF:000004">
    <property type="entry name" value="Cellobiose dehydrogenase"/>
    <property type="match status" value="1"/>
</dbReference>
<proteinExistence type="predicted"/>
<dbReference type="Proteomes" id="UP001239445">
    <property type="component" value="Unassembled WGS sequence"/>
</dbReference>
<dbReference type="CDD" id="cd09630">
    <property type="entry name" value="CDH_like_cytochrome"/>
    <property type="match status" value="1"/>
</dbReference>
<dbReference type="PROSITE" id="PS51782">
    <property type="entry name" value="LYSM"/>
    <property type="match status" value="1"/>
</dbReference>
<evidence type="ECO:0000259" key="2">
    <source>
        <dbReference type="PROSITE" id="PS51782"/>
    </source>
</evidence>